<gene>
    <name evidence="1" type="ORF">CBM2589_P380018</name>
</gene>
<protein>
    <submittedName>
        <fullName evidence="1">Uncharacterized protein</fullName>
    </submittedName>
</protein>
<name>A0A375F8B3_9BURK</name>
<proteinExistence type="predicted"/>
<organism evidence="1">
    <name type="scientific">Cupriavidus taiwanensis</name>
    <dbReference type="NCBI Taxonomy" id="164546"/>
    <lineage>
        <taxon>Bacteria</taxon>
        <taxon>Pseudomonadati</taxon>
        <taxon>Pseudomonadota</taxon>
        <taxon>Betaproteobacteria</taxon>
        <taxon>Burkholderiales</taxon>
        <taxon>Burkholderiaceae</taxon>
        <taxon>Cupriavidus</taxon>
    </lineage>
</organism>
<dbReference type="AlphaFoldDB" id="A0A375F8B3"/>
<dbReference type="EMBL" id="OFSP01000071">
    <property type="protein sequence ID" value="SOY76975.1"/>
    <property type="molecule type" value="Genomic_DNA"/>
</dbReference>
<accession>A0A375F8B3</accession>
<sequence>MGFGLMNVHGLHSVLLQEKLSLA</sequence>
<reference evidence="1" key="1">
    <citation type="submission" date="2018-01" db="EMBL/GenBank/DDBJ databases">
        <authorList>
            <person name="Clerissi C."/>
        </authorList>
    </citation>
    <scope>NUCLEOTIDE SEQUENCE</scope>
    <source>
        <strain evidence="1">Cupriavidus taiwanensis STM 3521</strain>
    </source>
</reference>
<evidence type="ECO:0000313" key="1">
    <source>
        <dbReference type="EMBL" id="SOY76975.1"/>
    </source>
</evidence>
<comment type="caution">
    <text evidence="1">The sequence shown here is derived from an EMBL/GenBank/DDBJ whole genome shotgun (WGS) entry which is preliminary data.</text>
</comment>
<dbReference type="Proteomes" id="UP000256297">
    <property type="component" value="Plasmid CBM2589_p"/>
</dbReference>